<dbReference type="InterPro" id="IPR043596">
    <property type="entry name" value="CFAP53/TCHP"/>
</dbReference>
<evidence type="ECO:0000256" key="4">
    <source>
        <dbReference type="SAM" id="MobiDB-lite"/>
    </source>
</evidence>
<comment type="caution">
    <text evidence="5">The sequence shown here is derived from an EMBL/GenBank/DDBJ whole genome shotgun (WGS) entry which is preliminary data.</text>
</comment>
<reference evidence="5 6" key="1">
    <citation type="submission" date="2019-07" db="EMBL/GenBank/DDBJ databases">
        <title>Chromosome genome assembly for large yellow croaker.</title>
        <authorList>
            <person name="Xiao S."/>
        </authorList>
    </citation>
    <scope>NUCLEOTIDE SEQUENCE [LARGE SCALE GENOMIC DNA]</scope>
    <source>
        <strain evidence="5">JMULYC20181020</strain>
        <tissue evidence="5">Muscle</tissue>
    </source>
</reference>
<dbReference type="AlphaFoldDB" id="A0A6G0I2R7"/>
<evidence type="ECO:0000256" key="1">
    <source>
        <dbReference type="ARBA" id="ARBA00004138"/>
    </source>
</evidence>
<organism evidence="5 6">
    <name type="scientific">Larimichthys crocea</name>
    <name type="common">Large yellow croaker</name>
    <name type="synonym">Pseudosciaena crocea</name>
    <dbReference type="NCBI Taxonomy" id="215358"/>
    <lineage>
        <taxon>Eukaryota</taxon>
        <taxon>Metazoa</taxon>
        <taxon>Chordata</taxon>
        <taxon>Craniata</taxon>
        <taxon>Vertebrata</taxon>
        <taxon>Euteleostomi</taxon>
        <taxon>Actinopterygii</taxon>
        <taxon>Neopterygii</taxon>
        <taxon>Teleostei</taxon>
        <taxon>Neoteleostei</taxon>
        <taxon>Acanthomorphata</taxon>
        <taxon>Eupercaria</taxon>
        <taxon>Sciaenidae</taxon>
        <taxon>Larimichthys</taxon>
    </lineage>
</organism>
<evidence type="ECO:0000256" key="3">
    <source>
        <dbReference type="ARBA" id="ARBA00023273"/>
    </source>
</evidence>
<dbReference type="PANTHER" id="PTHR31183">
    <property type="entry name" value="TRICHOPLEIN KERATIN FILAMENT-BINDING PROTEIN FAMILY MEMBER"/>
    <property type="match status" value="1"/>
</dbReference>
<dbReference type="EMBL" id="REGW02000016">
    <property type="protein sequence ID" value="KAE8285571.1"/>
    <property type="molecule type" value="Genomic_DNA"/>
</dbReference>
<protein>
    <submittedName>
        <fullName evidence="5">Cilia-and flagella-associated protein 53</fullName>
    </submittedName>
</protein>
<sequence>MLQTSQTRRCREFTGPTPHSVAVRAKLPRSRLVDQLIVDRQKQDAARGRAVQLKTEQQSCDVKNSWLKKSDGRFLRRTIERRVQAAVRQNQVQIQDRRDRLRVLLQMEEQQLLQEMEEKVETSVERQAKMRERARTLRERRERETAAGVRQDGAALQGPV</sequence>
<name>A0A6G0I2R7_LARCR</name>
<gene>
    <name evidence="5" type="ORF">D5F01_LYC17029</name>
</gene>
<evidence type="ECO:0000256" key="2">
    <source>
        <dbReference type="ARBA" id="ARBA00023069"/>
    </source>
</evidence>
<proteinExistence type="predicted"/>
<keyword evidence="6" id="KW-1185">Reference proteome</keyword>
<feature type="region of interest" description="Disordered" evidence="4">
    <location>
        <begin position="119"/>
        <end position="160"/>
    </location>
</feature>
<dbReference type="PANTHER" id="PTHR31183:SF1">
    <property type="entry name" value="CILIA- AND FLAGELLA-ASSOCIATED PROTEIN 53"/>
    <property type="match status" value="1"/>
</dbReference>
<keyword evidence="5" id="KW-0282">Flagellum</keyword>
<evidence type="ECO:0000313" key="5">
    <source>
        <dbReference type="EMBL" id="KAE8285571.1"/>
    </source>
</evidence>
<evidence type="ECO:0000313" key="6">
    <source>
        <dbReference type="Proteomes" id="UP000424527"/>
    </source>
</evidence>
<dbReference type="GO" id="GO:0005929">
    <property type="term" value="C:cilium"/>
    <property type="evidence" value="ECO:0007669"/>
    <property type="project" value="UniProtKB-SubCell"/>
</dbReference>
<accession>A0A6G0I2R7</accession>
<dbReference type="Proteomes" id="UP000424527">
    <property type="component" value="Unassembled WGS sequence"/>
</dbReference>
<keyword evidence="3" id="KW-0966">Cell projection</keyword>
<keyword evidence="2" id="KW-0969">Cilium</keyword>
<feature type="compositionally biased region" description="Basic and acidic residues" evidence="4">
    <location>
        <begin position="119"/>
        <end position="145"/>
    </location>
</feature>
<comment type="subcellular location">
    <subcellularLocation>
        <location evidence="1">Cell projection</location>
        <location evidence="1">Cilium</location>
    </subcellularLocation>
</comment>